<organism evidence="1 2">
    <name type="scientific">Timema podura</name>
    <name type="common">Walking stick</name>
    <dbReference type="NCBI Taxonomy" id="61482"/>
    <lineage>
        <taxon>Eukaryota</taxon>
        <taxon>Metazoa</taxon>
        <taxon>Ecdysozoa</taxon>
        <taxon>Arthropoda</taxon>
        <taxon>Hexapoda</taxon>
        <taxon>Insecta</taxon>
        <taxon>Pterygota</taxon>
        <taxon>Neoptera</taxon>
        <taxon>Polyneoptera</taxon>
        <taxon>Phasmatodea</taxon>
        <taxon>Timematodea</taxon>
        <taxon>Timematoidea</taxon>
        <taxon>Timematidae</taxon>
        <taxon>Timema</taxon>
    </lineage>
</organism>
<dbReference type="EMBL" id="CAJPIN010000619">
    <property type="protein sequence ID" value="CAG2053715.1"/>
    <property type="molecule type" value="Genomic_DNA"/>
</dbReference>
<gene>
    <name evidence="1" type="ORF">TPAB3V08_LOCUS765</name>
</gene>
<proteinExistence type="predicted"/>
<dbReference type="Proteomes" id="UP001153148">
    <property type="component" value="Unassembled WGS sequence"/>
</dbReference>
<sequence>MLMVGNIIFNLASNEKGRVLEERYPHFYEGRMGNHSGTKNLGTPDQASILNLSVIGNPGQHPNDVVIPRLWLQG</sequence>
<accession>A0ABN7NL01</accession>
<keyword evidence="2" id="KW-1185">Reference proteome</keyword>
<protein>
    <submittedName>
        <fullName evidence="1">Uncharacterized protein</fullName>
    </submittedName>
</protein>
<name>A0ABN7NL01_TIMPD</name>
<comment type="caution">
    <text evidence="1">The sequence shown here is derived from an EMBL/GenBank/DDBJ whole genome shotgun (WGS) entry which is preliminary data.</text>
</comment>
<reference evidence="1" key="1">
    <citation type="submission" date="2021-03" db="EMBL/GenBank/DDBJ databases">
        <authorList>
            <person name="Tran Van P."/>
        </authorList>
    </citation>
    <scope>NUCLEOTIDE SEQUENCE</scope>
</reference>
<evidence type="ECO:0000313" key="2">
    <source>
        <dbReference type="Proteomes" id="UP001153148"/>
    </source>
</evidence>
<evidence type="ECO:0000313" key="1">
    <source>
        <dbReference type="EMBL" id="CAG2053715.1"/>
    </source>
</evidence>